<dbReference type="EMBL" id="JABEXW010000374">
    <property type="protein sequence ID" value="KAF4965073.1"/>
    <property type="molecule type" value="Genomic_DNA"/>
</dbReference>
<dbReference type="AlphaFoldDB" id="A0A8H4X7R6"/>
<proteinExistence type="predicted"/>
<accession>A0A8H4X7R6</accession>
<organism evidence="1 2">
    <name type="scientific">Fusarium sarcochroum</name>
    <dbReference type="NCBI Taxonomy" id="1208366"/>
    <lineage>
        <taxon>Eukaryota</taxon>
        <taxon>Fungi</taxon>
        <taxon>Dikarya</taxon>
        <taxon>Ascomycota</taxon>
        <taxon>Pezizomycotina</taxon>
        <taxon>Sordariomycetes</taxon>
        <taxon>Hypocreomycetidae</taxon>
        <taxon>Hypocreales</taxon>
        <taxon>Nectriaceae</taxon>
        <taxon>Fusarium</taxon>
        <taxon>Fusarium lateritium species complex</taxon>
    </lineage>
</organism>
<comment type="caution">
    <text evidence="1">The sequence shown here is derived from an EMBL/GenBank/DDBJ whole genome shotgun (WGS) entry which is preliminary data.</text>
</comment>
<evidence type="ECO:0000313" key="2">
    <source>
        <dbReference type="Proteomes" id="UP000622797"/>
    </source>
</evidence>
<gene>
    <name evidence="1" type="ORF">FSARC_7107</name>
</gene>
<evidence type="ECO:0000313" key="1">
    <source>
        <dbReference type="EMBL" id="KAF4965073.1"/>
    </source>
</evidence>
<keyword evidence="2" id="KW-1185">Reference proteome</keyword>
<reference evidence="1" key="2">
    <citation type="submission" date="2020-05" db="EMBL/GenBank/DDBJ databases">
        <authorList>
            <person name="Kim H.-S."/>
            <person name="Proctor R.H."/>
            <person name="Brown D.W."/>
        </authorList>
    </citation>
    <scope>NUCLEOTIDE SEQUENCE</scope>
    <source>
        <strain evidence="1">NRRL 20472</strain>
    </source>
</reference>
<name>A0A8H4X7R6_9HYPO</name>
<dbReference type="OrthoDB" id="5081728at2759"/>
<reference evidence="1" key="1">
    <citation type="journal article" date="2020" name="BMC Genomics">
        <title>Correction to: Identification and distribution of gene clusters required for synthesis of sphingolipid metabolism inhibitors in diverse species of the filamentous fungus Fusarium.</title>
        <authorList>
            <person name="Kim H.S."/>
            <person name="Lohmar J.M."/>
            <person name="Busman M."/>
            <person name="Brown D.W."/>
            <person name="Naumann T.A."/>
            <person name="Divon H.H."/>
            <person name="Lysoe E."/>
            <person name="Uhlig S."/>
            <person name="Proctor R.H."/>
        </authorList>
    </citation>
    <scope>NUCLEOTIDE SEQUENCE</scope>
    <source>
        <strain evidence="1">NRRL 20472</strain>
    </source>
</reference>
<protein>
    <submittedName>
        <fullName evidence="1">Uncharacterized protein</fullName>
    </submittedName>
</protein>
<dbReference type="Proteomes" id="UP000622797">
    <property type="component" value="Unassembled WGS sequence"/>
</dbReference>
<sequence length="406" mass="46977">MSASTSPQEPIKLPTLPTEITLKILQETTQKHECWIHLLSKGKSPCSEGFGQYSTVIYTRGQKDEEGNIGRGHLEGIPLQHKCIFNHPVADGKIDFKVPNDESWENALKRHRLTNQLHVYDRIIHPELLDELKYIWDLYENGLGITDVMRCVRDLEVLGGNIMGEIPFSRSSYSGLIGLNRQAYLKRFTRYDTLLECQRRRHVMIRASPFGWYQFNMFDPILDQACPGMSLATRHNFYRALSDSHVRETKAILKIEWSLMTGLESLCIDLNSPQWLTCRDLKPLCIEMGKHLKLKTLVILGIPARMDYRKKSQEFWVETLEDNEEVQDIVAENDSDIASDIGNNDDNISYTTYIFWFKECLQPGGQLHLIHDHEPWTWTWNGPNDTMFTIEDDTLVEVANEYGLQQ</sequence>